<evidence type="ECO:0000256" key="1">
    <source>
        <dbReference type="ARBA" id="ARBA00001917"/>
    </source>
</evidence>
<evidence type="ECO:0000313" key="8">
    <source>
        <dbReference type="EMBL" id="MBA1307705.1"/>
    </source>
</evidence>
<keyword evidence="2" id="KW-0285">Flavoprotein</keyword>
<feature type="domain" description="DUS-like FMN-binding" evidence="7">
    <location>
        <begin position="2"/>
        <end position="147"/>
    </location>
</feature>
<dbReference type="CDD" id="cd02801">
    <property type="entry name" value="DUS_like_FMN"/>
    <property type="match status" value="1"/>
</dbReference>
<evidence type="ECO:0000256" key="2">
    <source>
        <dbReference type="ARBA" id="ARBA00022630"/>
    </source>
</evidence>
<accession>A0AA40V7Z5</accession>
<reference evidence="8" key="1">
    <citation type="submission" date="2020-02" db="EMBL/GenBank/DDBJ databases">
        <title>Synteny-based analysis reveals conserved mechanism for high triclosan tolerance in Pseudomonas, as well as instances of horizontal transfer.</title>
        <authorList>
            <person name="Mcfarland A.G."/>
            <person name="Bertucci H.K."/>
            <person name="Litmann E."/>
            <person name="Shen J."/>
            <person name="Huttenhower C."/>
            <person name="Hartmann E.M."/>
        </authorList>
    </citation>
    <scope>NUCLEOTIDE SEQUENCE</scope>
    <source>
        <strain evidence="8">109A1</strain>
    </source>
</reference>
<gene>
    <name evidence="8" type="ORF">G7024_25500</name>
</gene>
<keyword evidence="4" id="KW-0819">tRNA processing</keyword>
<dbReference type="GO" id="GO:0017150">
    <property type="term" value="F:tRNA dihydrouridine synthase activity"/>
    <property type="evidence" value="ECO:0007669"/>
    <property type="project" value="InterPro"/>
</dbReference>
<dbReference type="SUPFAM" id="SSF51395">
    <property type="entry name" value="FMN-linked oxidoreductases"/>
    <property type="match status" value="1"/>
</dbReference>
<dbReference type="PROSITE" id="PS01136">
    <property type="entry name" value="UPF0034"/>
    <property type="match status" value="1"/>
</dbReference>
<dbReference type="EMBL" id="JAAMRD010000266">
    <property type="protein sequence ID" value="MBA1307705.1"/>
    <property type="molecule type" value="Genomic_DNA"/>
</dbReference>
<proteinExistence type="predicted"/>
<evidence type="ECO:0000313" key="9">
    <source>
        <dbReference type="Proteomes" id="UP001138621"/>
    </source>
</evidence>
<evidence type="ECO:0000256" key="3">
    <source>
        <dbReference type="ARBA" id="ARBA00022643"/>
    </source>
</evidence>
<name>A0AA40V7Z5_STUST</name>
<keyword evidence="6" id="KW-0560">Oxidoreductase</keyword>
<comment type="cofactor">
    <cofactor evidence="1">
        <name>FMN</name>
        <dbReference type="ChEBI" id="CHEBI:58210"/>
    </cofactor>
</comment>
<dbReference type="Pfam" id="PF01207">
    <property type="entry name" value="Dus"/>
    <property type="match status" value="1"/>
</dbReference>
<protein>
    <submittedName>
        <fullName evidence="8">tRNA-dihydrouridine synthase family protein</fullName>
    </submittedName>
</protein>
<evidence type="ECO:0000256" key="4">
    <source>
        <dbReference type="ARBA" id="ARBA00022694"/>
    </source>
</evidence>
<dbReference type="Gene3D" id="3.20.20.70">
    <property type="entry name" value="Aldolase class I"/>
    <property type="match status" value="1"/>
</dbReference>
<evidence type="ECO:0000256" key="6">
    <source>
        <dbReference type="ARBA" id="ARBA00023002"/>
    </source>
</evidence>
<sequence length="148" mass="16127">IFRRVVAQAGPPDVYYTEFTNASSMVHPKAKFSVQGRLAVAENEAQPVAQIWGSRPEDIAGAAKILPTMGYRAVDINMGCPDATVIKNGAGSDLIRHDDLAEKIISAAKTSGLPVSVKTRLGFYHAEEFRDWLPIILRQNVAVLTVHL</sequence>
<organism evidence="8 9">
    <name type="scientific">Stutzerimonas stutzeri</name>
    <name type="common">Pseudomonas stutzeri</name>
    <dbReference type="NCBI Taxonomy" id="316"/>
    <lineage>
        <taxon>Bacteria</taxon>
        <taxon>Pseudomonadati</taxon>
        <taxon>Pseudomonadota</taxon>
        <taxon>Gammaproteobacteria</taxon>
        <taxon>Pseudomonadales</taxon>
        <taxon>Pseudomonadaceae</taxon>
        <taxon>Stutzerimonas</taxon>
    </lineage>
</organism>
<dbReference type="PANTHER" id="PTHR45846">
    <property type="entry name" value="TRNA-DIHYDROURIDINE(47) SYNTHASE [NAD(P)(+)]-LIKE"/>
    <property type="match status" value="1"/>
</dbReference>
<dbReference type="InterPro" id="IPR035587">
    <property type="entry name" value="DUS-like_FMN-bd"/>
</dbReference>
<evidence type="ECO:0000259" key="7">
    <source>
        <dbReference type="Pfam" id="PF01207"/>
    </source>
</evidence>
<keyword evidence="5" id="KW-0521">NADP</keyword>
<dbReference type="InterPro" id="IPR018517">
    <property type="entry name" value="tRNA_hU_synthase_CS"/>
</dbReference>
<dbReference type="GO" id="GO:0003723">
    <property type="term" value="F:RNA binding"/>
    <property type="evidence" value="ECO:0007669"/>
    <property type="project" value="TreeGrafter"/>
</dbReference>
<dbReference type="GO" id="GO:0050660">
    <property type="term" value="F:flavin adenine dinucleotide binding"/>
    <property type="evidence" value="ECO:0007669"/>
    <property type="project" value="InterPro"/>
</dbReference>
<keyword evidence="3" id="KW-0288">FMN</keyword>
<dbReference type="AlphaFoldDB" id="A0AA40V7Z5"/>
<dbReference type="InterPro" id="IPR013785">
    <property type="entry name" value="Aldolase_TIM"/>
</dbReference>
<evidence type="ECO:0000256" key="5">
    <source>
        <dbReference type="ARBA" id="ARBA00022857"/>
    </source>
</evidence>
<feature type="non-terminal residue" evidence="8">
    <location>
        <position position="1"/>
    </location>
</feature>
<dbReference type="PANTHER" id="PTHR45846:SF1">
    <property type="entry name" value="TRNA-DIHYDROURIDINE(47) SYNTHASE [NAD(P)(+)]-LIKE"/>
    <property type="match status" value="1"/>
</dbReference>
<feature type="non-terminal residue" evidence="8">
    <location>
        <position position="148"/>
    </location>
</feature>
<dbReference type="Proteomes" id="UP001138621">
    <property type="component" value="Unassembled WGS sequence"/>
</dbReference>
<comment type="caution">
    <text evidence="8">The sequence shown here is derived from an EMBL/GenBank/DDBJ whole genome shotgun (WGS) entry which is preliminary data.</text>
</comment>